<name>A0A1H3U902_9BACT</name>
<keyword evidence="2" id="KW-1185">Reference proteome</keyword>
<dbReference type="EMBL" id="FNQC01000037">
    <property type="protein sequence ID" value="SDZ58940.1"/>
    <property type="molecule type" value="Genomic_DNA"/>
</dbReference>
<organism evidence="1 2">
    <name type="scientific">Rhodonellum ikkaensis</name>
    <dbReference type="NCBI Taxonomy" id="336829"/>
    <lineage>
        <taxon>Bacteria</taxon>
        <taxon>Pseudomonadati</taxon>
        <taxon>Bacteroidota</taxon>
        <taxon>Cytophagia</taxon>
        <taxon>Cytophagales</taxon>
        <taxon>Cytophagaceae</taxon>
        <taxon>Rhodonellum</taxon>
    </lineage>
</organism>
<gene>
    <name evidence="1" type="ORF">SAMN05444412_13712</name>
</gene>
<proteinExistence type="predicted"/>
<sequence length="209" mass="24340">NVRFKPENAKIYPELIFSPFINIHKSKFRRFQPFKLSTEDLGNLGMGLISSPSFDFLPGEILFKEKFKRVREASETNVARIHSHITKDLFKYHRDILGLNVVNLSAEKTTIGPRVLDFVILENDQFSIFEVKTSLSGFLNFRQALGQLFEYAYLDSRVNIKKLVIVGPVKLNDSEKSYFESIRKLISIKIEYWAYEKSENDLGKKFLIY</sequence>
<feature type="non-terminal residue" evidence="1">
    <location>
        <position position="1"/>
    </location>
</feature>
<evidence type="ECO:0008006" key="3">
    <source>
        <dbReference type="Google" id="ProtNLM"/>
    </source>
</evidence>
<accession>A0A1H3U902</accession>
<protein>
    <recommendedName>
        <fullName evidence="3">DUF91 domain-containing protein</fullName>
    </recommendedName>
</protein>
<evidence type="ECO:0000313" key="1">
    <source>
        <dbReference type="EMBL" id="SDZ58940.1"/>
    </source>
</evidence>
<dbReference type="RefSeq" id="WP_175526567.1">
    <property type="nucleotide sequence ID" value="NZ_FNQC01000037.1"/>
</dbReference>
<evidence type="ECO:0000313" key="2">
    <source>
        <dbReference type="Proteomes" id="UP000199663"/>
    </source>
</evidence>
<comment type="caution">
    <text evidence="1">The sequence shown here is derived from an EMBL/GenBank/DDBJ whole genome shotgun (WGS) entry which is preliminary data.</text>
</comment>
<reference evidence="1 2" key="1">
    <citation type="submission" date="2016-10" db="EMBL/GenBank/DDBJ databases">
        <authorList>
            <person name="Varghese N."/>
            <person name="Submissions S."/>
        </authorList>
    </citation>
    <scope>NUCLEOTIDE SEQUENCE [LARGE SCALE GENOMIC DNA]</scope>
    <source>
        <strain evidence="1 2">DSM 17997</strain>
    </source>
</reference>
<dbReference type="Proteomes" id="UP000199663">
    <property type="component" value="Unassembled WGS sequence"/>
</dbReference>